<gene>
    <name evidence="2" type="ORF">LGLO00237_LOCUS20084</name>
</gene>
<proteinExistence type="predicted"/>
<sequence>MPRFFEKTTNVRIRQPGDEENMLIDQKSKLIDKLIDQKSKLIDQKSKLIDRLGHIEQMLSTGQLSREEYDQKTRRVEAQLGTVKARKRTVEARMETVEAQIAETQKIVQAKEAELKEFTKKSEAAPQGNEFCLHLRKIR</sequence>
<feature type="coiled-coil region" evidence="1">
    <location>
        <begin position="87"/>
        <end position="121"/>
    </location>
</feature>
<protein>
    <submittedName>
        <fullName evidence="2">Uncharacterized protein</fullName>
    </submittedName>
</protein>
<organism evidence="2">
    <name type="scientific">Lotharella globosa</name>
    <dbReference type="NCBI Taxonomy" id="91324"/>
    <lineage>
        <taxon>Eukaryota</taxon>
        <taxon>Sar</taxon>
        <taxon>Rhizaria</taxon>
        <taxon>Cercozoa</taxon>
        <taxon>Chlorarachniophyceae</taxon>
        <taxon>Lotharella</taxon>
    </lineage>
</organism>
<dbReference type="AlphaFoldDB" id="A0A7S3Z148"/>
<feature type="coiled-coil region" evidence="1">
    <location>
        <begin position="24"/>
        <end position="51"/>
    </location>
</feature>
<dbReference type="EMBL" id="HBIV01028060">
    <property type="protein sequence ID" value="CAE0668460.1"/>
    <property type="molecule type" value="Transcribed_RNA"/>
</dbReference>
<keyword evidence="1" id="KW-0175">Coiled coil</keyword>
<accession>A0A7S3Z148</accession>
<evidence type="ECO:0000313" key="2">
    <source>
        <dbReference type="EMBL" id="CAE0668460.1"/>
    </source>
</evidence>
<name>A0A7S3Z148_9EUKA</name>
<reference evidence="2" key="1">
    <citation type="submission" date="2021-01" db="EMBL/GenBank/DDBJ databases">
        <authorList>
            <person name="Corre E."/>
            <person name="Pelletier E."/>
            <person name="Niang G."/>
            <person name="Scheremetjew M."/>
            <person name="Finn R."/>
            <person name="Kale V."/>
            <person name="Holt S."/>
            <person name="Cochrane G."/>
            <person name="Meng A."/>
            <person name="Brown T."/>
            <person name="Cohen L."/>
        </authorList>
    </citation>
    <scope>NUCLEOTIDE SEQUENCE</scope>
    <source>
        <strain evidence="2">CCCM811</strain>
    </source>
</reference>
<evidence type="ECO:0000256" key="1">
    <source>
        <dbReference type="SAM" id="Coils"/>
    </source>
</evidence>